<feature type="transmembrane region" description="Helical" evidence="7">
    <location>
        <begin position="374"/>
        <end position="391"/>
    </location>
</feature>
<feature type="transmembrane region" description="Helical" evidence="7">
    <location>
        <begin position="170"/>
        <end position="192"/>
    </location>
</feature>
<protein>
    <submittedName>
        <fullName evidence="9">MFS transporter</fullName>
    </submittedName>
</protein>
<feature type="transmembrane region" description="Helical" evidence="7">
    <location>
        <begin position="80"/>
        <end position="97"/>
    </location>
</feature>
<dbReference type="EMBL" id="JAPMLT010000001">
    <property type="protein sequence ID" value="MCX7568581.1"/>
    <property type="molecule type" value="Genomic_DNA"/>
</dbReference>
<dbReference type="PROSITE" id="PS00216">
    <property type="entry name" value="SUGAR_TRANSPORT_1"/>
    <property type="match status" value="1"/>
</dbReference>
<reference evidence="9 10" key="1">
    <citation type="submission" date="2022-11" db="EMBL/GenBank/DDBJ databases">
        <title>Study of microbial diversity in lake waters.</title>
        <authorList>
            <person name="Zhang J."/>
        </authorList>
    </citation>
    <scope>NUCLEOTIDE SEQUENCE [LARGE SCALE GENOMIC DNA]</scope>
    <source>
        <strain evidence="9 10">DT12</strain>
    </source>
</reference>
<feature type="domain" description="Major facilitator superfamily (MFS) profile" evidence="8">
    <location>
        <begin position="1"/>
        <end position="395"/>
    </location>
</feature>
<dbReference type="CDD" id="cd17329">
    <property type="entry name" value="MFS_MdtH_MDR_like"/>
    <property type="match status" value="1"/>
</dbReference>
<dbReference type="InterPro" id="IPR011701">
    <property type="entry name" value="MFS"/>
</dbReference>
<sequence length="416" mass="45277">MQRLRVFLNSYHPIVHSLLVGTVLARLAGSMSLPFLALYLAFRTDMSPEMIGLAVGVGPLAGTFGGFFGGTLSDRFGRRVVMLGALYVWSVVFLTFAVTETPWILILLSALNGLCRAFFEPVSQALMGDLTPPEKRMRVFSLRYTAINIGVAVGPMLGAWLGLAAGPLPFVLSGVVYLIYAVSLHVLMNRFGLRELEEQKKEHVTFRQTVRTVAHDNALLLYVIGGTITTFGYTQMTSTLSQFLEVSFTDGVTLFALLCSVNAIVVVALQLPISRWAEKFSPMFLISLGTVLYAVGIGAFSFADTWALMIMAMVVFTLGEVLSFPAGSLFIDRLAPEGMRGAYFGSQNLKNLGHFLGPWVGGFLLARYDAAAFWIVALFTLSSILFFLKGAEAAARRSRTTGLSAPAPHQRPSARS</sequence>
<keyword evidence="10" id="KW-1185">Reference proteome</keyword>
<dbReference type="Proteomes" id="UP001208017">
    <property type="component" value="Unassembled WGS sequence"/>
</dbReference>
<dbReference type="SUPFAM" id="SSF103473">
    <property type="entry name" value="MFS general substrate transporter"/>
    <property type="match status" value="1"/>
</dbReference>
<feature type="transmembrane region" description="Helical" evidence="7">
    <location>
        <begin position="213"/>
        <end position="233"/>
    </location>
</feature>
<proteinExistence type="predicted"/>
<evidence type="ECO:0000256" key="5">
    <source>
        <dbReference type="ARBA" id="ARBA00022989"/>
    </source>
</evidence>
<dbReference type="Gene3D" id="1.20.1250.20">
    <property type="entry name" value="MFS general substrate transporter like domains"/>
    <property type="match status" value="1"/>
</dbReference>
<dbReference type="PROSITE" id="PS50850">
    <property type="entry name" value="MFS"/>
    <property type="match status" value="1"/>
</dbReference>
<accession>A0ABT3WZ36</accession>
<feature type="transmembrane region" description="Helical" evidence="7">
    <location>
        <begin position="309"/>
        <end position="331"/>
    </location>
</feature>
<dbReference type="PANTHER" id="PTHR23517:SF10">
    <property type="entry name" value="MAJOR FACILITATOR SUPERFAMILY (MFS) PROFILE DOMAIN-CONTAINING PROTEIN"/>
    <property type="match status" value="1"/>
</dbReference>
<feature type="transmembrane region" description="Helical" evidence="7">
    <location>
        <begin position="352"/>
        <end position="368"/>
    </location>
</feature>
<dbReference type="InterPro" id="IPR005829">
    <property type="entry name" value="Sugar_transporter_CS"/>
</dbReference>
<evidence type="ECO:0000256" key="3">
    <source>
        <dbReference type="ARBA" id="ARBA00022475"/>
    </source>
</evidence>
<keyword evidence="4 7" id="KW-0812">Transmembrane</keyword>
<dbReference type="RefSeq" id="WP_267149824.1">
    <property type="nucleotide sequence ID" value="NZ_JAPMLT010000001.1"/>
</dbReference>
<feature type="transmembrane region" description="Helical" evidence="7">
    <location>
        <begin position="12"/>
        <end position="38"/>
    </location>
</feature>
<feature type="transmembrane region" description="Helical" evidence="7">
    <location>
        <begin position="103"/>
        <end position="119"/>
    </location>
</feature>
<dbReference type="PANTHER" id="PTHR23517">
    <property type="entry name" value="RESISTANCE PROTEIN MDTM, PUTATIVE-RELATED-RELATED"/>
    <property type="match status" value="1"/>
</dbReference>
<organism evidence="9 10">
    <name type="scientific">Tumebacillus lacus</name>
    <dbReference type="NCBI Taxonomy" id="2995335"/>
    <lineage>
        <taxon>Bacteria</taxon>
        <taxon>Bacillati</taxon>
        <taxon>Bacillota</taxon>
        <taxon>Bacilli</taxon>
        <taxon>Bacillales</taxon>
        <taxon>Alicyclobacillaceae</taxon>
        <taxon>Tumebacillus</taxon>
    </lineage>
</organism>
<evidence type="ECO:0000313" key="9">
    <source>
        <dbReference type="EMBL" id="MCX7568581.1"/>
    </source>
</evidence>
<evidence type="ECO:0000256" key="4">
    <source>
        <dbReference type="ARBA" id="ARBA00022692"/>
    </source>
</evidence>
<dbReference type="InterPro" id="IPR036259">
    <property type="entry name" value="MFS_trans_sf"/>
</dbReference>
<comment type="subcellular location">
    <subcellularLocation>
        <location evidence="1">Cell membrane</location>
        <topology evidence="1">Multi-pass membrane protein</topology>
    </subcellularLocation>
</comment>
<name>A0ABT3WZ36_9BACL</name>
<evidence type="ECO:0000259" key="8">
    <source>
        <dbReference type="PROSITE" id="PS50850"/>
    </source>
</evidence>
<evidence type="ECO:0000256" key="6">
    <source>
        <dbReference type="ARBA" id="ARBA00023136"/>
    </source>
</evidence>
<feature type="transmembrane region" description="Helical" evidence="7">
    <location>
        <begin position="283"/>
        <end position="303"/>
    </location>
</feature>
<feature type="transmembrane region" description="Helical" evidence="7">
    <location>
        <begin position="140"/>
        <end position="164"/>
    </location>
</feature>
<keyword evidence="5 7" id="KW-1133">Transmembrane helix</keyword>
<dbReference type="Pfam" id="PF07690">
    <property type="entry name" value="MFS_1"/>
    <property type="match status" value="1"/>
</dbReference>
<comment type="caution">
    <text evidence="9">The sequence shown here is derived from an EMBL/GenBank/DDBJ whole genome shotgun (WGS) entry which is preliminary data.</text>
</comment>
<evidence type="ECO:0000256" key="1">
    <source>
        <dbReference type="ARBA" id="ARBA00004651"/>
    </source>
</evidence>
<evidence type="ECO:0000256" key="7">
    <source>
        <dbReference type="SAM" id="Phobius"/>
    </source>
</evidence>
<keyword evidence="6 7" id="KW-0472">Membrane</keyword>
<feature type="transmembrane region" description="Helical" evidence="7">
    <location>
        <begin position="253"/>
        <end position="271"/>
    </location>
</feature>
<dbReference type="InterPro" id="IPR050171">
    <property type="entry name" value="MFS_Transporters"/>
</dbReference>
<feature type="transmembrane region" description="Helical" evidence="7">
    <location>
        <begin position="50"/>
        <end position="68"/>
    </location>
</feature>
<gene>
    <name evidence="9" type="ORF">OS242_01185</name>
</gene>
<keyword evidence="3" id="KW-1003">Cell membrane</keyword>
<evidence type="ECO:0000313" key="10">
    <source>
        <dbReference type="Proteomes" id="UP001208017"/>
    </source>
</evidence>
<keyword evidence="2" id="KW-0813">Transport</keyword>
<dbReference type="InterPro" id="IPR020846">
    <property type="entry name" value="MFS_dom"/>
</dbReference>
<evidence type="ECO:0000256" key="2">
    <source>
        <dbReference type="ARBA" id="ARBA00022448"/>
    </source>
</evidence>